<reference evidence="1" key="1">
    <citation type="journal article" date="2020" name="Stud. Mycol.">
        <title>101 Dothideomycetes genomes: a test case for predicting lifestyles and emergence of pathogens.</title>
        <authorList>
            <person name="Haridas S."/>
            <person name="Albert R."/>
            <person name="Binder M."/>
            <person name="Bloem J."/>
            <person name="Labutti K."/>
            <person name="Salamov A."/>
            <person name="Andreopoulos B."/>
            <person name="Baker S."/>
            <person name="Barry K."/>
            <person name="Bills G."/>
            <person name="Bluhm B."/>
            <person name="Cannon C."/>
            <person name="Castanera R."/>
            <person name="Culley D."/>
            <person name="Daum C."/>
            <person name="Ezra D."/>
            <person name="Gonzalez J."/>
            <person name="Henrissat B."/>
            <person name="Kuo A."/>
            <person name="Liang C."/>
            <person name="Lipzen A."/>
            <person name="Lutzoni F."/>
            <person name="Magnuson J."/>
            <person name="Mondo S."/>
            <person name="Nolan M."/>
            <person name="Ohm R."/>
            <person name="Pangilinan J."/>
            <person name="Park H.-J."/>
            <person name="Ramirez L."/>
            <person name="Alfaro M."/>
            <person name="Sun H."/>
            <person name="Tritt A."/>
            <person name="Yoshinaga Y."/>
            <person name="Zwiers L.-H."/>
            <person name="Turgeon B."/>
            <person name="Goodwin S."/>
            <person name="Spatafora J."/>
            <person name="Crous P."/>
            <person name="Grigoriev I."/>
        </authorList>
    </citation>
    <scope>NUCLEOTIDE SEQUENCE</scope>
    <source>
        <strain evidence="1">CBS 161.51</strain>
    </source>
</reference>
<dbReference type="Proteomes" id="UP000800038">
    <property type="component" value="Unassembled WGS sequence"/>
</dbReference>
<keyword evidence="2" id="KW-1185">Reference proteome</keyword>
<evidence type="ECO:0000313" key="2">
    <source>
        <dbReference type="Proteomes" id="UP000800038"/>
    </source>
</evidence>
<evidence type="ECO:0000313" key="1">
    <source>
        <dbReference type="EMBL" id="KAF1942341.1"/>
    </source>
</evidence>
<dbReference type="OrthoDB" id="10254945at2759"/>
<proteinExistence type="predicted"/>
<gene>
    <name evidence="1" type="ORF">EJ02DRAFT_176251</name>
</gene>
<accession>A0A6A5SP09</accession>
<name>A0A6A5SP09_9PLEO</name>
<organism evidence="1 2">
    <name type="scientific">Clathrospora elynae</name>
    <dbReference type="NCBI Taxonomy" id="706981"/>
    <lineage>
        <taxon>Eukaryota</taxon>
        <taxon>Fungi</taxon>
        <taxon>Dikarya</taxon>
        <taxon>Ascomycota</taxon>
        <taxon>Pezizomycotina</taxon>
        <taxon>Dothideomycetes</taxon>
        <taxon>Pleosporomycetidae</taxon>
        <taxon>Pleosporales</taxon>
        <taxon>Diademaceae</taxon>
        <taxon>Clathrospora</taxon>
    </lineage>
</organism>
<dbReference type="AlphaFoldDB" id="A0A6A5SP09"/>
<sequence>MAPRNRYLGNLEPGYEYLCSLHDPAIESTSVPAVAGSLLASLQCPHQPLDNRIHPLFELRNWRRIKFKEHKLLRPAIVLASLLLKVPAFSQWWEHTLRGTWQYDSERKLGYLADPKDATCERAHDIKLGVLDPIDVFDNKLPDLLRFGFHPLAAPDGTYLDAKSFGSKETFDDFCAGSEIEAHSFTSAWIMLHSHYLYDLKHLQTYGSPGDLEHIYLRIAITLCHELAHIAWKYRTKCDRLEV</sequence>
<protein>
    <submittedName>
        <fullName evidence="1">Uncharacterized protein</fullName>
    </submittedName>
</protein>
<dbReference type="EMBL" id="ML976036">
    <property type="protein sequence ID" value="KAF1942341.1"/>
    <property type="molecule type" value="Genomic_DNA"/>
</dbReference>